<evidence type="ECO:0000313" key="3">
    <source>
        <dbReference type="Proteomes" id="UP000034036"/>
    </source>
</evidence>
<evidence type="ECO:0000256" key="1">
    <source>
        <dbReference type="SAM" id="Phobius"/>
    </source>
</evidence>
<evidence type="ECO:0000313" key="2">
    <source>
        <dbReference type="EMBL" id="KKS45593.1"/>
    </source>
</evidence>
<dbReference type="Proteomes" id="UP000034036">
    <property type="component" value="Unassembled WGS sequence"/>
</dbReference>
<proteinExistence type="predicted"/>
<reference evidence="2" key="1">
    <citation type="journal article" date="2015" name="Nature">
        <title>rRNA introns, odd ribosomes, and small enigmatic genomes across a large radiation of phyla.</title>
        <authorList>
            <person name="Brown C.T."/>
            <person name="Hug L.A."/>
            <person name="Thomas B.C."/>
            <person name="Sharon I."/>
            <person name="Castelle C.J."/>
            <person name="Singh A."/>
            <person name="Wilkins M.J."/>
            <person name="Williams K.H."/>
            <person name="Banfield J.F."/>
        </authorList>
    </citation>
    <scope>NUCLEOTIDE SEQUENCE [LARGE SCALE GENOMIC DNA]</scope>
</reference>
<evidence type="ECO:0008006" key="4">
    <source>
        <dbReference type="Google" id="ProtNLM"/>
    </source>
</evidence>
<keyword evidence="1" id="KW-0472">Membrane</keyword>
<sequence length="180" mass="20835">MTGRLIKLEFNNMENKQKETYSGPRDPFLTLVSWEASEYEHFEKSSDWYWAVGIIACGFFIVAIILKNFLFAIISILGGFGLALYGSREPKIVSFAITSRGLKIDNNLFTYDTLKSFWLNYDPPHVKELYVISKKAMLPQITIPLGKADPNEIREHLIKFIEEKHTDEPLSHIIARFLRF</sequence>
<dbReference type="STRING" id="1618659.UV11_C0045G0002"/>
<dbReference type="EMBL" id="LCDF01000045">
    <property type="protein sequence ID" value="KKS45593.1"/>
    <property type="molecule type" value="Genomic_DNA"/>
</dbReference>
<gene>
    <name evidence="2" type="ORF">UV11_C0045G0002</name>
</gene>
<keyword evidence="1" id="KW-1133">Transmembrane helix</keyword>
<protein>
    <recommendedName>
        <fullName evidence="4">DUF5673 domain-containing protein</fullName>
    </recommendedName>
</protein>
<organism evidence="2 3">
    <name type="scientific">Candidatus Giovannonibacteria bacterium GW2011_GWF2_42_19</name>
    <dbReference type="NCBI Taxonomy" id="1618659"/>
    <lineage>
        <taxon>Bacteria</taxon>
        <taxon>Candidatus Giovannoniibacteriota</taxon>
    </lineage>
</organism>
<feature type="transmembrane region" description="Helical" evidence="1">
    <location>
        <begin position="48"/>
        <end position="81"/>
    </location>
</feature>
<accession>A0A0G1C7J5</accession>
<name>A0A0G1C7J5_9BACT</name>
<dbReference type="AlphaFoldDB" id="A0A0G1C7J5"/>
<keyword evidence="1" id="KW-0812">Transmembrane</keyword>
<comment type="caution">
    <text evidence="2">The sequence shown here is derived from an EMBL/GenBank/DDBJ whole genome shotgun (WGS) entry which is preliminary data.</text>
</comment>